<keyword evidence="2" id="KW-0813">Transport</keyword>
<dbReference type="Proteomes" id="UP001354989">
    <property type="component" value="Chromosome"/>
</dbReference>
<evidence type="ECO:0000256" key="6">
    <source>
        <dbReference type="ARBA" id="ARBA00023136"/>
    </source>
</evidence>
<keyword evidence="5 8" id="KW-1133">Transmembrane helix</keyword>
<sequence>MTKKLPLHTQIVIGLVTGLVIGLIFIFSGVPSWITIELIKPIGSIFIRALKMIAVPLVLASLIGGIANLSDVSKLSRMGTKTIGIYLLTTLCAVLIGLAAVNIVQPYKMISKETSAAIVAQYSTDVQKKQHNAEKVKEQHALDPLVNMVPENVVTAFANNKNMLQVVFFAVLFGIALLKLPEEKSAPLVSFFDGLNETVLKIIDFIMLLAPFGVFSLICSLIVEVAGDDPNHVWGVLKSLGAYSLTVIGGLLIMMLVVYPTILRLFTKRRLNYKKFFKGMERALLLAFSSSSSAATLPITIECVEHEFGVSEEVSSFVLPLGATMNMDGTSLYQGVAAVFIAHAMGIELTMMQQVSIVFTAILASIGSAAVPGAGLVMLLIILETIGVPAGGLALVLGPDRIIDMCRTVVNVTGDATVSMIIADSEGEQLKI</sequence>
<feature type="transmembrane region" description="Helical" evidence="8">
    <location>
        <begin position="354"/>
        <end position="371"/>
    </location>
</feature>
<comment type="subcellular location">
    <subcellularLocation>
        <location evidence="1">Membrane</location>
        <topology evidence="1">Multi-pass membrane protein</topology>
    </subcellularLocation>
</comment>
<dbReference type="PANTHER" id="PTHR11958">
    <property type="entry name" value="SODIUM/DICARBOXYLATE SYMPORTER-RELATED"/>
    <property type="match status" value="1"/>
</dbReference>
<dbReference type="EMBL" id="AP025292">
    <property type="protein sequence ID" value="BDC98202.1"/>
    <property type="molecule type" value="Genomic_DNA"/>
</dbReference>
<organism evidence="9 10">
    <name type="scientific">Persicobacter psychrovividus</name>
    <dbReference type="NCBI Taxonomy" id="387638"/>
    <lineage>
        <taxon>Bacteria</taxon>
        <taxon>Pseudomonadati</taxon>
        <taxon>Bacteroidota</taxon>
        <taxon>Cytophagia</taxon>
        <taxon>Cytophagales</taxon>
        <taxon>Persicobacteraceae</taxon>
        <taxon>Persicobacter</taxon>
    </lineage>
</organism>
<dbReference type="InterPro" id="IPR001991">
    <property type="entry name" value="Na-dicarboxylate_symporter"/>
</dbReference>
<keyword evidence="4" id="KW-0769">Symport</keyword>
<feature type="transmembrane region" description="Helical" evidence="8">
    <location>
        <begin position="202"/>
        <end position="223"/>
    </location>
</feature>
<dbReference type="RefSeq" id="WP_332920851.1">
    <property type="nucleotide sequence ID" value="NZ_AP025292.1"/>
</dbReference>
<feature type="transmembrane region" description="Helical" evidence="8">
    <location>
        <begin position="12"/>
        <end position="34"/>
    </location>
</feature>
<evidence type="ECO:0000256" key="2">
    <source>
        <dbReference type="ARBA" id="ARBA00022448"/>
    </source>
</evidence>
<evidence type="ECO:0000313" key="9">
    <source>
        <dbReference type="EMBL" id="BDC98202.1"/>
    </source>
</evidence>
<reference evidence="9 10" key="1">
    <citation type="submission" date="2021-12" db="EMBL/GenBank/DDBJ databases">
        <title>Genome sequencing of bacteria with rrn-lacking chromosome and rrn-plasmid.</title>
        <authorList>
            <person name="Anda M."/>
            <person name="Iwasaki W."/>
        </authorList>
    </citation>
    <scope>NUCLEOTIDE SEQUENCE [LARGE SCALE GENOMIC DNA]</scope>
    <source>
        <strain evidence="9 10">NBRC 101262</strain>
    </source>
</reference>
<evidence type="ECO:0000256" key="5">
    <source>
        <dbReference type="ARBA" id="ARBA00022989"/>
    </source>
</evidence>
<dbReference type="PANTHER" id="PTHR11958:SF63">
    <property type="entry name" value="AMINO ACID TRANSPORTER"/>
    <property type="match status" value="1"/>
</dbReference>
<feature type="transmembrane region" description="Helical" evidence="8">
    <location>
        <begin position="46"/>
        <end position="70"/>
    </location>
</feature>
<evidence type="ECO:0000256" key="8">
    <source>
        <dbReference type="SAM" id="Phobius"/>
    </source>
</evidence>
<feature type="transmembrane region" description="Helical" evidence="8">
    <location>
        <begin position="243"/>
        <end position="262"/>
    </location>
</feature>
<evidence type="ECO:0000256" key="1">
    <source>
        <dbReference type="ARBA" id="ARBA00004141"/>
    </source>
</evidence>
<dbReference type="PRINTS" id="PR00173">
    <property type="entry name" value="EDTRNSPORT"/>
</dbReference>
<keyword evidence="3 8" id="KW-0812">Transmembrane</keyword>
<dbReference type="InterPro" id="IPR018107">
    <property type="entry name" value="Na-dicarboxylate_symporter_CS"/>
</dbReference>
<evidence type="ECO:0000256" key="3">
    <source>
        <dbReference type="ARBA" id="ARBA00022692"/>
    </source>
</evidence>
<evidence type="ECO:0000313" key="10">
    <source>
        <dbReference type="Proteomes" id="UP001354989"/>
    </source>
</evidence>
<feature type="transmembrane region" description="Helical" evidence="8">
    <location>
        <begin position="82"/>
        <end position="104"/>
    </location>
</feature>
<evidence type="ECO:0000256" key="7">
    <source>
        <dbReference type="ARBA" id="ARBA00023180"/>
    </source>
</evidence>
<protein>
    <submittedName>
        <fullName evidence="9">Glutamate:proton symporter</fullName>
    </submittedName>
</protein>
<dbReference type="Pfam" id="PF00375">
    <property type="entry name" value="SDF"/>
    <property type="match status" value="1"/>
</dbReference>
<keyword evidence="10" id="KW-1185">Reference proteome</keyword>
<proteinExistence type="predicted"/>
<dbReference type="InterPro" id="IPR050746">
    <property type="entry name" value="DAACS"/>
</dbReference>
<accession>A0ABN6L4X8</accession>
<gene>
    <name evidence="9" type="primary">gltP</name>
    <name evidence="9" type="ORF">PEPS_04830</name>
</gene>
<name>A0ABN6L4X8_9BACT</name>
<keyword evidence="7" id="KW-0325">Glycoprotein</keyword>
<keyword evidence="6 8" id="KW-0472">Membrane</keyword>
<dbReference type="Gene3D" id="1.10.3860.10">
    <property type="entry name" value="Sodium:dicarboxylate symporter"/>
    <property type="match status" value="1"/>
</dbReference>
<dbReference type="InterPro" id="IPR036458">
    <property type="entry name" value="Na:dicarbo_symporter_sf"/>
</dbReference>
<dbReference type="SUPFAM" id="SSF118215">
    <property type="entry name" value="Proton glutamate symport protein"/>
    <property type="match status" value="1"/>
</dbReference>
<dbReference type="PROSITE" id="PS00714">
    <property type="entry name" value="NA_DICARBOXYL_SYMP_2"/>
    <property type="match status" value="1"/>
</dbReference>
<evidence type="ECO:0000256" key="4">
    <source>
        <dbReference type="ARBA" id="ARBA00022847"/>
    </source>
</evidence>
<feature type="transmembrane region" description="Helical" evidence="8">
    <location>
        <begin position="377"/>
        <end position="397"/>
    </location>
</feature>